<dbReference type="EMBL" id="JAQQWM010000002">
    <property type="protein sequence ID" value="KAK8078546.1"/>
    <property type="molecule type" value="Genomic_DNA"/>
</dbReference>
<accession>A0ABR1W7L5</accession>
<comment type="caution">
    <text evidence="1">The sequence shown here is derived from an EMBL/GenBank/DDBJ whole genome shotgun (WGS) entry which is preliminary data.</text>
</comment>
<evidence type="ECO:0000313" key="1">
    <source>
        <dbReference type="EMBL" id="KAK8078546.1"/>
    </source>
</evidence>
<organism evidence="1 2">
    <name type="scientific">Apiospora saccharicola</name>
    <dbReference type="NCBI Taxonomy" id="335842"/>
    <lineage>
        <taxon>Eukaryota</taxon>
        <taxon>Fungi</taxon>
        <taxon>Dikarya</taxon>
        <taxon>Ascomycota</taxon>
        <taxon>Pezizomycotina</taxon>
        <taxon>Sordariomycetes</taxon>
        <taxon>Xylariomycetidae</taxon>
        <taxon>Amphisphaeriales</taxon>
        <taxon>Apiosporaceae</taxon>
        <taxon>Apiospora</taxon>
    </lineage>
</organism>
<protein>
    <submittedName>
        <fullName evidence="1">Uncharacterized protein</fullName>
    </submittedName>
</protein>
<dbReference type="Proteomes" id="UP001446871">
    <property type="component" value="Unassembled WGS sequence"/>
</dbReference>
<reference evidence="1 2" key="1">
    <citation type="submission" date="2023-01" db="EMBL/GenBank/DDBJ databases">
        <title>Analysis of 21 Apiospora genomes using comparative genomics revels a genus with tremendous synthesis potential of carbohydrate active enzymes and secondary metabolites.</title>
        <authorList>
            <person name="Sorensen T."/>
        </authorList>
    </citation>
    <scope>NUCLEOTIDE SEQUENCE [LARGE SCALE GENOMIC DNA]</scope>
    <source>
        <strain evidence="1 2">CBS 83171</strain>
    </source>
</reference>
<evidence type="ECO:0000313" key="2">
    <source>
        <dbReference type="Proteomes" id="UP001446871"/>
    </source>
</evidence>
<gene>
    <name evidence="1" type="ORF">PG996_004716</name>
</gene>
<sequence length="234" mass="25777">MSESKVEMGEKYRLCYSADAYFGARPVVPLSDGQLEVTKVQHGNPDARFQLTLEPEVSLSARQGVLEATMHIAFVLTDTAPVDIPNLSTTTSTGGGLPIQMGSVAHVHSEGELPQLLAGMNPFNAEKYLLTVAGFLLAGDQGEPNFSAKISLVIEQIQKTLYNLVMVAKDVPPEDEPAFWGLPEDEELRRELRDNLSDLTPHVYIDVFLTAMDRVRELCVDYERGKREAETGLV</sequence>
<keyword evidence="2" id="KW-1185">Reference proteome</keyword>
<proteinExistence type="predicted"/>
<name>A0ABR1W7L5_9PEZI</name>